<accession>A0A914Z9P5</accession>
<evidence type="ECO:0000256" key="1">
    <source>
        <dbReference type="ARBA" id="ARBA00022490"/>
    </source>
</evidence>
<name>A0A914Z9P5_9BILA</name>
<dbReference type="GO" id="GO:0003743">
    <property type="term" value="F:translation initiation factor activity"/>
    <property type="evidence" value="ECO:0007669"/>
    <property type="project" value="UniProtKB-KW"/>
</dbReference>
<evidence type="ECO:0000256" key="5">
    <source>
        <dbReference type="ARBA" id="ARBA00033202"/>
    </source>
</evidence>
<dbReference type="InterPro" id="IPR007783">
    <property type="entry name" value="eIF3d"/>
</dbReference>
<dbReference type="PANTHER" id="PTHR12399">
    <property type="entry name" value="EUKARYOTIC TRANSLATION INITIATION FACTOR 3 SUBUNIT 7"/>
    <property type="match status" value="1"/>
</dbReference>
<sequence length="112" mass="12792">MTASRSVNSWDVVAIRIADKLFFDKRDSSAFTNPIDMISVSETAQEPPPYEGGSLNNAKELATEALFINQNFRRQVLKMNDEPFKYENPRVPFEEEEESADIAYKFVTCSVF</sequence>
<keyword evidence="4" id="KW-0648">Protein biosynthesis</keyword>
<evidence type="ECO:0000256" key="4">
    <source>
        <dbReference type="ARBA" id="ARBA00022917"/>
    </source>
</evidence>
<dbReference type="Proteomes" id="UP000887577">
    <property type="component" value="Unplaced"/>
</dbReference>
<proteinExistence type="predicted"/>
<dbReference type="PANTHER" id="PTHR12399:SF0">
    <property type="entry name" value="EUKARYOTIC TRANSLATION INITIATION FACTOR 3 SUBUNIT D"/>
    <property type="match status" value="1"/>
</dbReference>
<protein>
    <recommendedName>
        <fullName evidence="5">Eukaryotic translation initiation factor 3 subunit p66</fullName>
    </recommendedName>
</protein>
<dbReference type="WBParaSite" id="PSU_v2.g6970.t1">
    <property type="protein sequence ID" value="PSU_v2.g6970.t1"/>
    <property type="gene ID" value="PSU_v2.g6970"/>
</dbReference>
<keyword evidence="6" id="KW-1185">Reference proteome</keyword>
<reference evidence="7" key="1">
    <citation type="submission" date="2022-11" db="UniProtKB">
        <authorList>
            <consortium name="WormBaseParasite"/>
        </authorList>
    </citation>
    <scope>IDENTIFICATION</scope>
</reference>
<evidence type="ECO:0000256" key="2">
    <source>
        <dbReference type="ARBA" id="ARBA00022540"/>
    </source>
</evidence>
<evidence type="ECO:0000313" key="7">
    <source>
        <dbReference type="WBParaSite" id="PSU_v2.g6970.t1"/>
    </source>
</evidence>
<dbReference type="GO" id="GO:0005852">
    <property type="term" value="C:eukaryotic translation initiation factor 3 complex"/>
    <property type="evidence" value="ECO:0007669"/>
    <property type="project" value="InterPro"/>
</dbReference>
<dbReference type="AlphaFoldDB" id="A0A914Z9P5"/>
<keyword evidence="1" id="KW-0963">Cytoplasm</keyword>
<evidence type="ECO:0000256" key="3">
    <source>
        <dbReference type="ARBA" id="ARBA00022884"/>
    </source>
</evidence>
<evidence type="ECO:0000313" key="6">
    <source>
        <dbReference type="Proteomes" id="UP000887577"/>
    </source>
</evidence>
<keyword evidence="3" id="KW-0694">RNA-binding</keyword>
<dbReference type="GO" id="GO:0003723">
    <property type="term" value="F:RNA binding"/>
    <property type="evidence" value="ECO:0007669"/>
    <property type="project" value="UniProtKB-KW"/>
</dbReference>
<dbReference type="Pfam" id="PF05091">
    <property type="entry name" value="eIF-3_zeta"/>
    <property type="match status" value="1"/>
</dbReference>
<organism evidence="6 7">
    <name type="scientific">Panagrolaimus superbus</name>
    <dbReference type="NCBI Taxonomy" id="310955"/>
    <lineage>
        <taxon>Eukaryota</taxon>
        <taxon>Metazoa</taxon>
        <taxon>Ecdysozoa</taxon>
        <taxon>Nematoda</taxon>
        <taxon>Chromadorea</taxon>
        <taxon>Rhabditida</taxon>
        <taxon>Tylenchina</taxon>
        <taxon>Panagrolaimomorpha</taxon>
        <taxon>Panagrolaimoidea</taxon>
        <taxon>Panagrolaimidae</taxon>
        <taxon>Panagrolaimus</taxon>
    </lineage>
</organism>
<keyword evidence="2" id="KW-0396">Initiation factor</keyword>